<dbReference type="Proteomes" id="UP000823388">
    <property type="component" value="Chromosome 8N"/>
</dbReference>
<evidence type="ECO:0000313" key="19">
    <source>
        <dbReference type="Proteomes" id="UP000823388"/>
    </source>
</evidence>
<dbReference type="GO" id="GO:0005524">
    <property type="term" value="F:ATP binding"/>
    <property type="evidence" value="ECO:0007669"/>
    <property type="project" value="UniProtKB-UniRule"/>
</dbReference>
<keyword evidence="9 13" id="KW-0067">ATP-binding</keyword>
<keyword evidence="11 14" id="KW-0472">Membrane</keyword>
<evidence type="ECO:0000256" key="5">
    <source>
        <dbReference type="ARBA" id="ARBA00022729"/>
    </source>
</evidence>
<evidence type="ECO:0000256" key="6">
    <source>
        <dbReference type="ARBA" id="ARBA00022737"/>
    </source>
</evidence>
<evidence type="ECO:0000256" key="12">
    <source>
        <dbReference type="ARBA" id="ARBA00023180"/>
    </source>
</evidence>
<organism evidence="18 19">
    <name type="scientific">Panicum virgatum</name>
    <name type="common">Blackwell switchgrass</name>
    <dbReference type="NCBI Taxonomy" id="38727"/>
    <lineage>
        <taxon>Eukaryota</taxon>
        <taxon>Viridiplantae</taxon>
        <taxon>Streptophyta</taxon>
        <taxon>Embryophyta</taxon>
        <taxon>Tracheophyta</taxon>
        <taxon>Spermatophyta</taxon>
        <taxon>Magnoliopsida</taxon>
        <taxon>Liliopsida</taxon>
        <taxon>Poales</taxon>
        <taxon>Poaceae</taxon>
        <taxon>PACMAD clade</taxon>
        <taxon>Panicoideae</taxon>
        <taxon>Panicodae</taxon>
        <taxon>Paniceae</taxon>
        <taxon>Panicinae</taxon>
        <taxon>Panicum</taxon>
        <taxon>Panicum sect. Hiantes</taxon>
    </lineage>
</organism>
<reference evidence="18" key="1">
    <citation type="submission" date="2020-05" db="EMBL/GenBank/DDBJ databases">
        <title>WGS assembly of Panicum virgatum.</title>
        <authorList>
            <person name="Lovell J.T."/>
            <person name="Jenkins J."/>
            <person name="Shu S."/>
            <person name="Juenger T.E."/>
            <person name="Schmutz J."/>
        </authorList>
    </citation>
    <scope>NUCLEOTIDE SEQUENCE</scope>
    <source>
        <strain evidence="18">AP13</strain>
    </source>
</reference>
<dbReference type="GO" id="GO:0005886">
    <property type="term" value="C:plasma membrane"/>
    <property type="evidence" value="ECO:0007669"/>
    <property type="project" value="TreeGrafter"/>
</dbReference>
<keyword evidence="7 13" id="KW-0547">Nucleotide-binding</keyword>
<dbReference type="InterPro" id="IPR000719">
    <property type="entry name" value="Prot_kinase_dom"/>
</dbReference>
<dbReference type="PROSITE" id="PS50011">
    <property type="entry name" value="PROTEIN_KINASE_DOM"/>
    <property type="match status" value="1"/>
</dbReference>
<feature type="domain" description="Gnk2-homologous" evidence="17">
    <location>
        <begin position="29"/>
        <end position="162"/>
    </location>
</feature>
<evidence type="ECO:0000256" key="7">
    <source>
        <dbReference type="ARBA" id="ARBA00022741"/>
    </source>
</evidence>
<comment type="caution">
    <text evidence="18">The sequence shown here is derived from an EMBL/GenBank/DDBJ whole genome shotgun (WGS) entry which is preliminary data.</text>
</comment>
<feature type="signal peptide" evidence="15">
    <location>
        <begin position="1"/>
        <end position="28"/>
    </location>
</feature>
<evidence type="ECO:0000313" key="18">
    <source>
        <dbReference type="EMBL" id="KAG2558799.1"/>
    </source>
</evidence>
<evidence type="ECO:0000256" key="3">
    <source>
        <dbReference type="ARBA" id="ARBA00022679"/>
    </source>
</evidence>
<dbReference type="EMBL" id="CM029052">
    <property type="protein sequence ID" value="KAG2558799.1"/>
    <property type="molecule type" value="Genomic_DNA"/>
</dbReference>
<dbReference type="FunFam" id="1.10.510.10:FF:000129">
    <property type="entry name" value="cysteine-rich receptor-like protein kinase 10"/>
    <property type="match status" value="1"/>
</dbReference>
<keyword evidence="5 15" id="KW-0732">Signal</keyword>
<evidence type="ECO:0000256" key="8">
    <source>
        <dbReference type="ARBA" id="ARBA00022777"/>
    </source>
</evidence>
<feature type="domain" description="Protein kinase" evidence="16">
    <location>
        <begin position="378"/>
        <end position="648"/>
    </location>
</feature>
<dbReference type="Pfam" id="PF07714">
    <property type="entry name" value="PK_Tyr_Ser-Thr"/>
    <property type="match status" value="1"/>
</dbReference>
<dbReference type="GO" id="GO:0006950">
    <property type="term" value="P:response to stress"/>
    <property type="evidence" value="ECO:0007669"/>
    <property type="project" value="UniProtKB-ARBA"/>
</dbReference>
<evidence type="ECO:0000256" key="10">
    <source>
        <dbReference type="ARBA" id="ARBA00022989"/>
    </source>
</evidence>
<dbReference type="Gene3D" id="1.10.510.10">
    <property type="entry name" value="Transferase(Phosphotransferase) domain 1"/>
    <property type="match status" value="1"/>
</dbReference>
<dbReference type="PROSITE" id="PS00107">
    <property type="entry name" value="PROTEIN_KINASE_ATP"/>
    <property type="match status" value="1"/>
</dbReference>
<feature type="binding site" evidence="13">
    <location>
        <position position="406"/>
    </location>
    <ligand>
        <name>ATP</name>
        <dbReference type="ChEBI" id="CHEBI:30616"/>
    </ligand>
</feature>
<dbReference type="InterPro" id="IPR017441">
    <property type="entry name" value="Protein_kinase_ATP_BS"/>
</dbReference>
<dbReference type="InterPro" id="IPR008271">
    <property type="entry name" value="Ser/Thr_kinase_AS"/>
</dbReference>
<keyword evidence="19" id="KW-1185">Reference proteome</keyword>
<evidence type="ECO:0000256" key="9">
    <source>
        <dbReference type="ARBA" id="ARBA00022840"/>
    </source>
</evidence>
<sequence length="694" mass="76132">MVSHNLSSYLSLTILTHVLLALAPLVSSDMLWQDCVSDWNYTANSTYQSNLKLLSTTLPKKATTSPSQLFATDTAGAILIADPALILIVGPKPGELAQPGAHPEKIPDTIYALALCRGDTNTSACAACIANAFRDAQQVCAYVMDVTVYYDPCNLRFSNQNFLTSIDNTKQLIKGNGENVTSPAAAFDAAVGVLLSAVVDYAVLNSSVRFGTGVEDFDTNIPSIYAMAQCTPDLSPDDQLEVLWRACLDQIVKVQTKFFGGKQGGRIVGLRCNYRFELYPLFSGSPLLHLSAPAPEYLFTYLIGHSPGGSGIKSSTLLSIALGIVSSALIASLVVICVWNKRKPRVLLLPDLSNTDSMQSVNLPLLDLSTLKVATENFSERNKIGEGGFGAVYKGKLPDGEQIAVKRLSQGSRQGIGELKNELLLVAKLHHKNLVRLVGVCLEEHERLVVYEYMPNRSLDTLLFDAEKSKDLDWGTRFRIISGIARGLQYVHEDSQSKIIHRDLKASNVLLDLDLNPKISDFGLARLFEQDQTKDVTNRVVGTFGYMAPEYAMRGQYSVKSDVFSFAILIIEIITGRRNCGFYNSDQSIDLLAIIWEHWANGRILETVDPFLSSFSEDQVRTCVHIGLLCVQQNPIDRPTMSAVNVILSTDASSSLQIPSKPAFCIQDISNESETQQEVSTAMQTRSRAHIETI</sequence>
<evidence type="ECO:0000256" key="13">
    <source>
        <dbReference type="PROSITE-ProRule" id="PRU10141"/>
    </source>
</evidence>
<dbReference type="GO" id="GO:0004674">
    <property type="term" value="F:protein serine/threonine kinase activity"/>
    <property type="evidence" value="ECO:0007669"/>
    <property type="project" value="UniProtKB-KW"/>
</dbReference>
<gene>
    <name evidence="18" type="ORF">PVAP13_8NG337200</name>
</gene>
<accession>A0A8T0PDQ6</accession>
<dbReference type="PROSITE" id="PS51473">
    <property type="entry name" value="GNK2"/>
    <property type="match status" value="2"/>
</dbReference>
<proteinExistence type="predicted"/>
<dbReference type="Pfam" id="PF01657">
    <property type="entry name" value="Stress-antifung"/>
    <property type="match status" value="1"/>
</dbReference>
<protein>
    <recommendedName>
        <fullName evidence="20">Cysteine-rich receptor-like protein kinase 10</fullName>
    </recommendedName>
</protein>
<evidence type="ECO:0000256" key="1">
    <source>
        <dbReference type="ARBA" id="ARBA00004167"/>
    </source>
</evidence>
<dbReference type="SMART" id="SM00220">
    <property type="entry name" value="S_TKc"/>
    <property type="match status" value="1"/>
</dbReference>
<feature type="transmembrane region" description="Helical" evidence="14">
    <location>
        <begin position="317"/>
        <end position="339"/>
    </location>
</feature>
<dbReference type="InterPro" id="IPR001245">
    <property type="entry name" value="Ser-Thr/Tyr_kinase_cat_dom"/>
</dbReference>
<dbReference type="PROSITE" id="PS00108">
    <property type="entry name" value="PROTEIN_KINASE_ST"/>
    <property type="match status" value="1"/>
</dbReference>
<feature type="domain" description="Gnk2-homologous" evidence="17">
    <location>
        <begin position="168"/>
        <end position="281"/>
    </location>
</feature>
<feature type="chain" id="PRO_5035828114" description="Cysteine-rich receptor-like protein kinase 10" evidence="15">
    <location>
        <begin position="29"/>
        <end position="694"/>
    </location>
</feature>
<name>A0A8T0PDQ6_PANVG</name>
<keyword evidence="8" id="KW-0418">Kinase</keyword>
<keyword evidence="6" id="KW-0677">Repeat</keyword>
<dbReference type="InterPro" id="IPR002902">
    <property type="entry name" value="GNK2"/>
</dbReference>
<keyword evidence="2" id="KW-0723">Serine/threonine-protein kinase</keyword>
<evidence type="ECO:0000256" key="4">
    <source>
        <dbReference type="ARBA" id="ARBA00022692"/>
    </source>
</evidence>
<dbReference type="Gene3D" id="3.30.430.20">
    <property type="entry name" value="Gnk2 domain, C-X8-C-X2-C motif"/>
    <property type="match status" value="2"/>
</dbReference>
<comment type="subcellular location">
    <subcellularLocation>
        <location evidence="1">Membrane</location>
        <topology evidence="1">Single-pass membrane protein</topology>
    </subcellularLocation>
</comment>
<evidence type="ECO:0008006" key="20">
    <source>
        <dbReference type="Google" id="ProtNLM"/>
    </source>
</evidence>
<dbReference type="Gene3D" id="3.30.200.20">
    <property type="entry name" value="Phosphorylase Kinase, domain 1"/>
    <property type="match status" value="1"/>
</dbReference>
<keyword evidence="4 14" id="KW-0812">Transmembrane</keyword>
<evidence type="ECO:0000256" key="14">
    <source>
        <dbReference type="SAM" id="Phobius"/>
    </source>
</evidence>
<evidence type="ECO:0000259" key="16">
    <source>
        <dbReference type="PROSITE" id="PS50011"/>
    </source>
</evidence>
<dbReference type="CDD" id="cd14066">
    <property type="entry name" value="STKc_IRAK"/>
    <property type="match status" value="1"/>
</dbReference>
<evidence type="ECO:0000256" key="11">
    <source>
        <dbReference type="ARBA" id="ARBA00023136"/>
    </source>
</evidence>
<dbReference type="CDD" id="cd23509">
    <property type="entry name" value="Gnk2-like"/>
    <property type="match status" value="2"/>
</dbReference>
<evidence type="ECO:0000259" key="17">
    <source>
        <dbReference type="PROSITE" id="PS51473"/>
    </source>
</evidence>
<dbReference type="SUPFAM" id="SSF56112">
    <property type="entry name" value="Protein kinase-like (PK-like)"/>
    <property type="match status" value="1"/>
</dbReference>
<dbReference type="PANTHER" id="PTHR27002">
    <property type="entry name" value="RECEPTOR-LIKE SERINE/THREONINE-PROTEIN KINASE SD1-8"/>
    <property type="match status" value="1"/>
</dbReference>
<keyword evidence="3" id="KW-0808">Transferase</keyword>
<dbReference type="InterPro" id="IPR011009">
    <property type="entry name" value="Kinase-like_dom_sf"/>
</dbReference>
<dbReference type="AlphaFoldDB" id="A0A8T0PDQ6"/>
<evidence type="ECO:0000256" key="2">
    <source>
        <dbReference type="ARBA" id="ARBA00022527"/>
    </source>
</evidence>
<dbReference type="InterPro" id="IPR038408">
    <property type="entry name" value="GNK2_sf"/>
</dbReference>
<evidence type="ECO:0000256" key="15">
    <source>
        <dbReference type="SAM" id="SignalP"/>
    </source>
</evidence>
<dbReference type="FunFam" id="3.30.200.20:FF:000142">
    <property type="entry name" value="Cysteine-rich receptor-like protein kinase 10"/>
    <property type="match status" value="1"/>
</dbReference>
<keyword evidence="10 14" id="KW-1133">Transmembrane helix</keyword>
<keyword evidence="12" id="KW-0325">Glycoprotein</keyword>
<dbReference type="PANTHER" id="PTHR27002:SF347">
    <property type="entry name" value="OS07G0537000 PROTEIN"/>
    <property type="match status" value="1"/>
</dbReference>